<gene>
    <name evidence="2" type="ORF">BRARA_G02237</name>
</gene>
<keyword evidence="1" id="KW-1133">Transmembrane helix</keyword>
<sequence>MFPFFCFFQATATTNFILMFISVNNLNLFVFFIFVLLVILVFFLLEISMILKILSRPSSSSESPTKMKLPLFSQTFSFHQLTFFFWCKSAYVFHRI</sequence>
<dbReference type="AlphaFoldDB" id="A0A397YNU8"/>
<keyword evidence="1" id="KW-0812">Transmembrane</keyword>
<reference evidence="2 3" key="1">
    <citation type="submission" date="2018-06" db="EMBL/GenBank/DDBJ databases">
        <title>WGS assembly of Brassica rapa FPsc.</title>
        <authorList>
            <person name="Bowman J."/>
            <person name="Kohchi T."/>
            <person name="Yamato K."/>
            <person name="Jenkins J."/>
            <person name="Shu S."/>
            <person name="Ishizaki K."/>
            <person name="Yamaoka S."/>
            <person name="Nishihama R."/>
            <person name="Nakamura Y."/>
            <person name="Berger F."/>
            <person name="Adam C."/>
            <person name="Aki S."/>
            <person name="Althoff F."/>
            <person name="Araki T."/>
            <person name="Arteaga-Vazquez M."/>
            <person name="Balasubrmanian S."/>
            <person name="Bauer D."/>
            <person name="Boehm C."/>
            <person name="Briginshaw L."/>
            <person name="Caballero-Perez J."/>
            <person name="Catarino B."/>
            <person name="Chen F."/>
            <person name="Chiyoda S."/>
            <person name="Chovatia M."/>
            <person name="Davies K."/>
            <person name="Delmans M."/>
            <person name="Demura T."/>
            <person name="Dierschke T."/>
            <person name="Dolan L."/>
            <person name="Dorantes-Acosta A."/>
            <person name="Eklund D."/>
            <person name="Florent S."/>
            <person name="Flores-Sandoval E."/>
            <person name="Fujiyama A."/>
            <person name="Fukuzawa H."/>
            <person name="Galik B."/>
            <person name="Grimanelli D."/>
            <person name="Grimwood J."/>
            <person name="Grossniklaus U."/>
            <person name="Hamada T."/>
            <person name="Haseloff J."/>
            <person name="Hetherington A."/>
            <person name="Higo A."/>
            <person name="Hirakawa Y."/>
            <person name="Hundley H."/>
            <person name="Ikeda Y."/>
            <person name="Inoue K."/>
            <person name="Inoue S."/>
            <person name="Ishida S."/>
            <person name="Jia Q."/>
            <person name="Kakita M."/>
            <person name="Kanazawa T."/>
            <person name="Kawai Y."/>
            <person name="Kawashima T."/>
            <person name="Kennedy M."/>
            <person name="Kinose K."/>
            <person name="Kinoshita T."/>
            <person name="Kohara Y."/>
            <person name="Koide E."/>
            <person name="Komatsu K."/>
            <person name="Kopischke S."/>
            <person name="Kubo M."/>
            <person name="Kyozuka J."/>
            <person name="Lagercrantz U."/>
            <person name="Lin S."/>
            <person name="Lindquist E."/>
            <person name="Lipzen A."/>
            <person name="Lu C."/>
            <person name="Luna E."/>
            <person name="Martienssen R."/>
            <person name="Minamino N."/>
            <person name="Mizutani M."/>
            <person name="Mizutani M."/>
            <person name="Mochizuki N."/>
            <person name="Monte I."/>
            <person name="Mosher R."/>
            <person name="Nagasaki H."/>
            <person name="Nakagami H."/>
            <person name="Naramoto S."/>
            <person name="Nishitani K."/>
            <person name="Ohtani M."/>
            <person name="Okamoto T."/>
            <person name="Okumura M."/>
            <person name="Phillips J."/>
            <person name="Pollak B."/>
            <person name="Reinders A."/>
            <person name="Roevekamp M."/>
            <person name="Sano R."/>
            <person name="Sawa S."/>
            <person name="Schmid M."/>
            <person name="Shirakawa M."/>
            <person name="Solano R."/>
            <person name="Spunde A."/>
            <person name="Suetsugu N."/>
            <person name="Sugano S."/>
            <person name="Sugiyama A."/>
            <person name="Sun R."/>
            <person name="Suzuki Y."/>
            <person name="Takenaka M."/>
            <person name="Takezawa D."/>
            <person name="Tomogane H."/>
            <person name="Tsuzuki M."/>
            <person name="Ueda T."/>
            <person name="Umeda M."/>
            <person name="Ward J."/>
            <person name="Watanabe Y."/>
            <person name="Yazaki K."/>
            <person name="Yokoyama R."/>
            <person name="Yoshitake Y."/>
            <person name="Yotsui I."/>
            <person name="Zachgo S."/>
            <person name="Schmutz J."/>
        </authorList>
    </citation>
    <scope>NUCLEOTIDE SEQUENCE [LARGE SCALE GENOMIC DNA]</scope>
    <source>
        <strain evidence="3">cv. B-3</strain>
    </source>
</reference>
<dbReference type="EMBL" id="CM010634">
    <property type="protein sequence ID" value="RID54951.1"/>
    <property type="molecule type" value="Genomic_DNA"/>
</dbReference>
<name>A0A397YNU8_BRACM</name>
<organism evidence="2 3">
    <name type="scientific">Brassica campestris</name>
    <name type="common">Field mustard</name>
    <dbReference type="NCBI Taxonomy" id="3711"/>
    <lineage>
        <taxon>Eukaryota</taxon>
        <taxon>Viridiplantae</taxon>
        <taxon>Streptophyta</taxon>
        <taxon>Embryophyta</taxon>
        <taxon>Tracheophyta</taxon>
        <taxon>Spermatophyta</taxon>
        <taxon>Magnoliopsida</taxon>
        <taxon>eudicotyledons</taxon>
        <taxon>Gunneridae</taxon>
        <taxon>Pentapetalae</taxon>
        <taxon>rosids</taxon>
        <taxon>malvids</taxon>
        <taxon>Brassicales</taxon>
        <taxon>Brassicaceae</taxon>
        <taxon>Brassiceae</taxon>
        <taxon>Brassica</taxon>
    </lineage>
</organism>
<accession>A0A397YNU8</accession>
<evidence type="ECO:0000313" key="3">
    <source>
        <dbReference type="Proteomes" id="UP000264353"/>
    </source>
</evidence>
<protein>
    <submittedName>
        <fullName evidence="2">Uncharacterized protein</fullName>
    </submittedName>
</protein>
<evidence type="ECO:0000313" key="2">
    <source>
        <dbReference type="EMBL" id="RID54951.1"/>
    </source>
</evidence>
<proteinExistence type="predicted"/>
<dbReference type="Proteomes" id="UP000264353">
    <property type="component" value="Chromosome A7"/>
</dbReference>
<feature type="transmembrane region" description="Helical" evidence="1">
    <location>
        <begin position="28"/>
        <end position="51"/>
    </location>
</feature>
<keyword evidence="1" id="KW-0472">Membrane</keyword>
<evidence type="ECO:0000256" key="1">
    <source>
        <dbReference type="SAM" id="Phobius"/>
    </source>
</evidence>